<keyword evidence="1" id="KW-1133">Transmembrane helix</keyword>
<evidence type="ECO:0000313" key="3">
    <source>
        <dbReference type="Proteomes" id="UP000030008"/>
    </source>
</evidence>
<evidence type="ECO:0000256" key="1">
    <source>
        <dbReference type="SAM" id="Phobius"/>
    </source>
</evidence>
<keyword evidence="1" id="KW-0812">Transmembrane</keyword>
<dbReference type="RefSeq" id="WP_044904999.1">
    <property type="nucleotide sequence ID" value="NZ_JQIF01000039.1"/>
</dbReference>
<dbReference type="EMBL" id="JQIF01000039">
    <property type="protein sequence ID" value="KGJ53429.1"/>
    <property type="molecule type" value="Genomic_DNA"/>
</dbReference>
<organism evidence="2 3">
    <name type="scientific">Clostridium innocuum</name>
    <dbReference type="NCBI Taxonomy" id="1522"/>
    <lineage>
        <taxon>Bacteria</taxon>
        <taxon>Bacillati</taxon>
        <taxon>Bacillota</taxon>
        <taxon>Clostridia</taxon>
        <taxon>Eubacteriales</taxon>
        <taxon>Clostridiaceae</taxon>
        <taxon>Clostridium</taxon>
    </lineage>
</organism>
<feature type="transmembrane region" description="Helical" evidence="1">
    <location>
        <begin position="168"/>
        <end position="186"/>
    </location>
</feature>
<evidence type="ECO:0000313" key="2">
    <source>
        <dbReference type="EMBL" id="KGJ53429.1"/>
    </source>
</evidence>
<feature type="transmembrane region" description="Helical" evidence="1">
    <location>
        <begin position="469"/>
        <end position="486"/>
    </location>
</feature>
<feature type="transmembrane region" description="Helical" evidence="1">
    <location>
        <begin position="498"/>
        <end position="518"/>
    </location>
</feature>
<dbReference type="AlphaFoldDB" id="A0A099I676"/>
<feature type="transmembrane region" description="Helical" evidence="1">
    <location>
        <begin position="66"/>
        <end position="89"/>
    </location>
</feature>
<feature type="transmembrane region" description="Helical" evidence="1">
    <location>
        <begin position="127"/>
        <end position="148"/>
    </location>
</feature>
<gene>
    <name evidence="2" type="ORF">CIAN88_08360</name>
</gene>
<keyword evidence="1" id="KW-0472">Membrane</keyword>
<name>A0A099I676_CLOIN</name>
<feature type="transmembrane region" description="Helical" evidence="1">
    <location>
        <begin position="192"/>
        <end position="214"/>
    </location>
</feature>
<dbReference type="Proteomes" id="UP000030008">
    <property type="component" value="Unassembled WGS sequence"/>
</dbReference>
<reference evidence="2 3" key="1">
    <citation type="submission" date="2014-08" db="EMBL/GenBank/DDBJ databases">
        <title>Clostridium innocuum, an unnegligible vancomycin-resistant pathogen causing extra-intestinal infections.</title>
        <authorList>
            <person name="Feng Y."/>
            <person name="Chiu C.-H."/>
        </authorList>
    </citation>
    <scope>NUCLEOTIDE SEQUENCE [LARGE SCALE GENOMIC DNA]</scope>
    <source>
        <strain evidence="2 3">AN88</strain>
    </source>
</reference>
<accession>A0A099I676</accession>
<protein>
    <submittedName>
        <fullName evidence="2">Membrane protein</fullName>
    </submittedName>
</protein>
<feature type="transmembrane region" description="Helical" evidence="1">
    <location>
        <begin position="21"/>
        <end position="46"/>
    </location>
</feature>
<sequence length="552" mass="63758">MYDPITAYVKQHITVTKSSQAANAILLLAAVCTAMSALFVVTSFSWVLATLQYIAAEQRTSYLSTLFMYGCCTLAALISIVIMIQYYLLQWHTHAALIQRSLYWGILFLTMIPGYMILMYVASSIDLMDICMLVLFACIPCYACMRCFLMNRIKKESYHPASLLQKTFLRALGIFVLCMLLLQLLLPERLQPLLYMVLLAVPAFTLTGLGCRFLTAYRLFYHRREEFIEFEQMVYDEDAFTDDADIKERLTIRNTAATMTAADILEEFGFDRKAVLDAILANRSIATFSAGRYRDPKLLHILLQRLKFEAVPFQVERFRRGSWEPYSQEDYAGIPPADIHRRTIVYESAAQRRRLSDFSILGLILCMLFPANLYRPIYWMSKNSMVITYHAFTFLNIQTLLHMLFITASSIFVLCSSSLQTAVAQLMQQSISTLWLISALFFFIELFHFPVYMRKLEAAIQEAEHKTHNYFVAAFLLYLISTLIKMIRRGFLTALCQLLILILSVEAARVILLCYRFIKYRRLTQSQILEQYEYYLPDTVEEDAQAVPLTSQ</sequence>
<feature type="transmembrane region" description="Helical" evidence="1">
    <location>
        <begin position="101"/>
        <end position="121"/>
    </location>
</feature>
<comment type="caution">
    <text evidence="2">The sequence shown here is derived from an EMBL/GenBank/DDBJ whole genome shotgun (WGS) entry which is preliminary data.</text>
</comment>
<feature type="transmembrane region" description="Helical" evidence="1">
    <location>
        <begin position="358"/>
        <end position="377"/>
    </location>
</feature>
<proteinExistence type="predicted"/>
<feature type="transmembrane region" description="Helical" evidence="1">
    <location>
        <begin position="431"/>
        <end position="449"/>
    </location>
</feature>
<feature type="transmembrane region" description="Helical" evidence="1">
    <location>
        <begin position="397"/>
        <end position="419"/>
    </location>
</feature>